<evidence type="ECO:0000256" key="1">
    <source>
        <dbReference type="SAM" id="MobiDB-lite"/>
    </source>
</evidence>
<dbReference type="AlphaFoldDB" id="A0A552V342"/>
<sequence>MLSIAALIGFKQFLPEKIFTETAGTKNVVVDSLMLEAAEGAGNAPVEKDTLSNTKISFTATNGVKFPAETFEDYKGFQHLVAFYEKLLQLEKSQQGNVRIAYFGDSMTDGDMIVKDLRSSLQNRFGGEGVGFVNITSESAPSRSTLSHSFSGNWKTQSYLNVKNPRKPFGINGHVFFTKRDTVNPVWVKYKASKLSHLSSLNNATLFYGRSGNTHAKMQVIIGADTINKKLNAGSLLNTMPVSGGDVKSFKANFIAADSIPFYGFNFDDGRGVHVDNFSNRGNSGLPIATFNTNLMKAFNEKLGYDLIVLHYGTNVLNYGSLNYTWYEKKMSKVVAHLRECFPGVAILIISTADKSSKYGTEMKTDSAVVPLTLAQKRYAVQTESGYVNLYTLMGGNGSMVRWVEDVPAYANKDYTHFNFRGSKKISDLIYNQLNDGYEKYKALRGGKPLPKEPKRDSVFPVAKPVQVTKPILNKPAADSFKPAAQPVKKPLQPAAVKPVKPAIVPAKEIKPKELKPQPAQPVTAPVIKDTANAQ</sequence>
<organism evidence="2 3">
    <name type="scientific">Flavobacterium zepuense</name>
    <dbReference type="NCBI Taxonomy" id="2593302"/>
    <lineage>
        <taxon>Bacteria</taxon>
        <taxon>Pseudomonadati</taxon>
        <taxon>Bacteroidota</taxon>
        <taxon>Flavobacteriia</taxon>
        <taxon>Flavobacteriales</taxon>
        <taxon>Flavobacteriaceae</taxon>
        <taxon>Flavobacterium</taxon>
    </lineage>
</organism>
<dbReference type="Proteomes" id="UP000320643">
    <property type="component" value="Unassembled WGS sequence"/>
</dbReference>
<gene>
    <name evidence="2" type="ORF">FMM05_09295</name>
</gene>
<dbReference type="GO" id="GO:0016788">
    <property type="term" value="F:hydrolase activity, acting on ester bonds"/>
    <property type="evidence" value="ECO:0007669"/>
    <property type="project" value="UniProtKB-ARBA"/>
</dbReference>
<dbReference type="SUPFAM" id="SSF52266">
    <property type="entry name" value="SGNH hydrolase"/>
    <property type="match status" value="1"/>
</dbReference>
<dbReference type="Gene3D" id="2.60.120.1360">
    <property type="match status" value="1"/>
</dbReference>
<accession>A0A552V342</accession>
<evidence type="ECO:0000313" key="3">
    <source>
        <dbReference type="Proteomes" id="UP000320643"/>
    </source>
</evidence>
<evidence type="ECO:0000313" key="2">
    <source>
        <dbReference type="EMBL" id="TRW24882.1"/>
    </source>
</evidence>
<protein>
    <submittedName>
        <fullName evidence="2">Uncharacterized protein</fullName>
    </submittedName>
</protein>
<dbReference type="InterPro" id="IPR036514">
    <property type="entry name" value="SGNH_hydro_sf"/>
</dbReference>
<keyword evidence="3" id="KW-1185">Reference proteome</keyword>
<feature type="region of interest" description="Disordered" evidence="1">
    <location>
        <begin position="477"/>
        <end position="535"/>
    </location>
</feature>
<proteinExistence type="predicted"/>
<name>A0A552V342_9FLAO</name>
<dbReference type="EMBL" id="VJVZ01000005">
    <property type="protein sequence ID" value="TRW24882.1"/>
    <property type="molecule type" value="Genomic_DNA"/>
</dbReference>
<comment type="caution">
    <text evidence="2">The sequence shown here is derived from an EMBL/GenBank/DDBJ whole genome shotgun (WGS) entry which is preliminary data.</text>
</comment>
<dbReference type="OrthoDB" id="9810515at2"/>
<reference evidence="2 3" key="1">
    <citation type="submission" date="2019-07" db="EMBL/GenBank/DDBJ databases">
        <title>Flavobacterium sp. nov., isolated from glacier ice.</title>
        <authorList>
            <person name="Liu Q."/>
            <person name="Xin Y.-H."/>
        </authorList>
    </citation>
    <scope>NUCLEOTIDE SEQUENCE [LARGE SCALE GENOMIC DNA]</scope>
    <source>
        <strain evidence="2 3">ZT4R6</strain>
    </source>
</reference>
<dbReference type="Gene3D" id="3.40.50.1110">
    <property type="entry name" value="SGNH hydrolase"/>
    <property type="match status" value="1"/>
</dbReference>